<organism evidence="3 4">
    <name type="scientific">Candidatus Scatocola faecipullorum</name>
    <dbReference type="NCBI Taxonomy" id="2840917"/>
    <lineage>
        <taxon>Bacteria</taxon>
        <taxon>Pseudomonadati</taxon>
        <taxon>Pseudomonadota</taxon>
        <taxon>Alphaproteobacteria</taxon>
        <taxon>Rhodospirillales</taxon>
        <taxon>Rhodospirillaceae</taxon>
        <taxon>Rhodospirillaceae incertae sedis</taxon>
        <taxon>Candidatus Scatocola</taxon>
    </lineage>
</organism>
<name>A0A9D1M553_9PROT</name>
<dbReference type="GO" id="GO:0015288">
    <property type="term" value="F:porin activity"/>
    <property type="evidence" value="ECO:0007669"/>
    <property type="project" value="InterPro"/>
</dbReference>
<reference evidence="3" key="1">
    <citation type="submission" date="2020-10" db="EMBL/GenBank/DDBJ databases">
        <authorList>
            <person name="Gilroy R."/>
        </authorList>
    </citation>
    <scope>NUCLEOTIDE SEQUENCE</scope>
    <source>
        <strain evidence="3">ChiW3-316</strain>
    </source>
</reference>
<dbReference type="InterPro" id="IPR038673">
    <property type="entry name" value="OprB_sf"/>
</dbReference>
<dbReference type="InterPro" id="IPR007049">
    <property type="entry name" value="Carb-sel_porin_OprB"/>
</dbReference>
<keyword evidence="2" id="KW-0732">Signal</keyword>
<dbReference type="AlphaFoldDB" id="A0A9D1M553"/>
<dbReference type="EMBL" id="DVNC01000045">
    <property type="protein sequence ID" value="HIU53747.1"/>
    <property type="molecule type" value="Genomic_DNA"/>
</dbReference>
<evidence type="ECO:0000313" key="4">
    <source>
        <dbReference type="Proteomes" id="UP000824107"/>
    </source>
</evidence>
<reference evidence="3" key="2">
    <citation type="journal article" date="2021" name="PeerJ">
        <title>Extensive microbial diversity within the chicken gut microbiome revealed by metagenomics and culture.</title>
        <authorList>
            <person name="Gilroy R."/>
            <person name="Ravi A."/>
            <person name="Getino M."/>
            <person name="Pursley I."/>
            <person name="Horton D.L."/>
            <person name="Alikhan N.F."/>
            <person name="Baker D."/>
            <person name="Gharbi K."/>
            <person name="Hall N."/>
            <person name="Watson M."/>
            <person name="Adriaenssens E.M."/>
            <person name="Foster-Nyarko E."/>
            <person name="Jarju S."/>
            <person name="Secka A."/>
            <person name="Antonio M."/>
            <person name="Oren A."/>
            <person name="Chaudhuri R.R."/>
            <person name="La Ragione R."/>
            <person name="Hildebrand F."/>
            <person name="Pallen M.J."/>
        </authorList>
    </citation>
    <scope>NUCLEOTIDE SEQUENCE</scope>
    <source>
        <strain evidence="3">ChiW3-316</strain>
    </source>
</reference>
<feature type="signal peptide" evidence="2">
    <location>
        <begin position="1"/>
        <end position="23"/>
    </location>
</feature>
<evidence type="ECO:0000256" key="2">
    <source>
        <dbReference type="RuleBase" id="RU363072"/>
    </source>
</evidence>
<comment type="caution">
    <text evidence="3">The sequence shown here is derived from an EMBL/GenBank/DDBJ whole genome shotgun (WGS) entry which is preliminary data.</text>
</comment>
<dbReference type="Proteomes" id="UP000824107">
    <property type="component" value="Unassembled WGS sequence"/>
</dbReference>
<gene>
    <name evidence="3" type="ORF">IAD20_06670</name>
</gene>
<dbReference type="Pfam" id="PF04966">
    <property type="entry name" value="OprB"/>
    <property type="match status" value="1"/>
</dbReference>
<evidence type="ECO:0000256" key="1">
    <source>
        <dbReference type="ARBA" id="ARBA00008769"/>
    </source>
</evidence>
<dbReference type="GO" id="GO:0008643">
    <property type="term" value="P:carbohydrate transport"/>
    <property type="evidence" value="ECO:0007669"/>
    <property type="project" value="InterPro"/>
</dbReference>
<dbReference type="GO" id="GO:0016020">
    <property type="term" value="C:membrane"/>
    <property type="evidence" value="ECO:0007669"/>
    <property type="project" value="InterPro"/>
</dbReference>
<comment type="similarity">
    <text evidence="1 2">Belongs to the OprB family.</text>
</comment>
<dbReference type="Gene3D" id="2.40.160.180">
    <property type="entry name" value="Carbohydrate-selective porin OprB"/>
    <property type="match status" value="1"/>
</dbReference>
<proteinExistence type="inferred from homology"/>
<protein>
    <submittedName>
        <fullName evidence="3">Carbohydrate porin</fullName>
    </submittedName>
</protein>
<feature type="chain" id="PRO_5039741824" evidence="2">
    <location>
        <begin position="24"/>
        <end position="421"/>
    </location>
</feature>
<sequence length="421" mass="46818">MKTQHYILGISLLALGLNLPTEAAAQTATVYDSQQSLQNEINKSKSAKERIASNRVRRNHTFSDFGQAYTDFKNRLNKDYGFDYSVDISYMGQRVAPNGKKNSMQTYIYPSITWTTFNNEYGTGTLNAAYTIIRYGGKNGSWLGNRIGVQTGINDYTTAQNSFDELYYSYQLGGKWNWLTLGLGQFPLYNFDGSAYAANQQVNFINYALSQNGSSTYSTAGVGLYAQIAPNEDWTFVFGGQDATDIDGTSVQLNNFSDEHYTSFASLSYTPTIKGLGAGQYSVMLYNVPGVKKQPETTNGWSLNISQDLGEKLAIFGRVNGVSGHTATINQSYVLGAVYNNPLDRNPLDQIGLAFAYNKIDEDAVGSKLNHDSEKIIEGYWAWGISKWMTLTPDIQFYIDPASNPKSDYATVFTLRSTFFF</sequence>
<evidence type="ECO:0000313" key="3">
    <source>
        <dbReference type="EMBL" id="HIU53747.1"/>
    </source>
</evidence>
<accession>A0A9D1M553</accession>